<keyword evidence="1" id="KW-0472">Membrane</keyword>
<evidence type="ECO:0000313" key="3">
    <source>
        <dbReference type="EMBL" id="GBM94722.1"/>
    </source>
</evidence>
<comment type="caution">
    <text evidence="3">The sequence shown here is derived from an EMBL/GenBank/DDBJ whole genome shotgun (WGS) entry which is preliminary data.</text>
</comment>
<keyword evidence="1" id="KW-1133">Transmembrane helix</keyword>
<protein>
    <recommendedName>
        <fullName evidence="2">SEA domain-containing protein</fullName>
    </recommendedName>
</protein>
<dbReference type="Pfam" id="PF01390">
    <property type="entry name" value="SEA"/>
    <property type="match status" value="1"/>
</dbReference>
<dbReference type="SUPFAM" id="SSF82671">
    <property type="entry name" value="SEA domain"/>
    <property type="match status" value="1"/>
</dbReference>
<sequence>MKKKKIWAHPVPQEAYNQWRIQDFDMGGAEVIKILYRRDLMLYTHKTKMKTLAGDSADEKLSANKESKKIFIVPAAFGDPIKDGDKNTFPSMDIKPTFLIPDFYEKGLDNPAYYDPADVRRMARMDTKKQKFTSRSIPGESNGAKLTKIPGLNIWRLDFRKPASKSDRSSSPWYRLTTTLAMLAILALIISGVAVIVHAVKGGLIFGVPWFPFEKENEANGVDRVAAHFRIMNRQFASELEDHSSKEHIQLVAELKHSLDVLFMDSPLINFYNSSENFEFSNGSVVVRCVILLNQPLTDGAQKIGFAFVRALEEGKGILPPGMFYIDVHTVRFAAVKMESHETSREILQETGQWTEWSSCMKNDTCDSSRIRVRRKYCGASIDDLCGSNTEIVETRPCLCPLPDFVATLTTSSLLLPGHWSRWSAELLFDFQHMIDGHCESASNTKLPRVKSRMFPVQYATGRVGKLLCKSDAASADRILMTSKTTEKNFFETLLCIYFVTETSRLSLTIL</sequence>
<gene>
    <name evidence="3" type="ORF">AVEN_40369_1</name>
</gene>
<evidence type="ECO:0000259" key="2">
    <source>
        <dbReference type="PROSITE" id="PS50024"/>
    </source>
</evidence>
<evidence type="ECO:0000313" key="4">
    <source>
        <dbReference type="Proteomes" id="UP000499080"/>
    </source>
</evidence>
<dbReference type="InterPro" id="IPR036364">
    <property type="entry name" value="SEA_dom_sf"/>
</dbReference>
<feature type="domain" description="SEA" evidence="2">
    <location>
        <begin position="221"/>
        <end position="338"/>
    </location>
</feature>
<proteinExistence type="predicted"/>
<feature type="transmembrane region" description="Helical" evidence="1">
    <location>
        <begin position="173"/>
        <end position="197"/>
    </location>
</feature>
<keyword evidence="4" id="KW-1185">Reference proteome</keyword>
<dbReference type="OrthoDB" id="6432862at2759"/>
<dbReference type="EMBL" id="BGPR01003994">
    <property type="protein sequence ID" value="GBM94722.1"/>
    <property type="molecule type" value="Genomic_DNA"/>
</dbReference>
<keyword evidence="1" id="KW-0812">Transmembrane</keyword>
<dbReference type="Proteomes" id="UP000499080">
    <property type="component" value="Unassembled WGS sequence"/>
</dbReference>
<accession>A0A4Y2JZQ7</accession>
<dbReference type="AlphaFoldDB" id="A0A4Y2JZQ7"/>
<name>A0A4Y2JZQ7_ARAVE</name>
<dbReference type="InterPro" id="IPR000884">
    <property type="entry name" value="TSP1_rpt"/>
</dbReference>
<dbReference type="Gene3D" id="3.30.70.960">
    <property type="entry name" value="SEA domain"/>
    <property type="match status" value="1"/>
</dbReference>
<dbReference type="PROSITE" id="PS50024">
    <property type="entry name" value="SEA"/>
    <property type="match status" value="1"/>
</dbReference>
<organism evidence="3 4">
    <name type="scientific">Araneus ventricosus</name>
    <name type="common">Orbweaver spider</name>
    <name type="synonym">Epeira ventricosa</name>
    <dbReference type="NCBI Taxonomy" id="182803"/>
    <lineage>
        <taxon>Eukaryota</taxon>
        <taxon>Metazoa</taxon>
        <taxon>Ecdysozoa</taxon>
        <taxon>Arthropoda</taxon>
        <taxon>Chelicerata</taxon>
        <taxon>Arachnida</taxon>
        <taxon>Araneae</taxon>
        <taxon>Araneomorphae</taxon>
        <taxon>Entelegynae</taxon>
        <taxon>Araneoidea</taxon>
        <taxon>Araneidae</taxon>
        <taxon>Araneus</taxon>
    </lineage>
</organism>
<reference evidence="3 4" key="1">
    <citation type="journal article" date="2019" name="Sci. Rep.">
        <title>Orb-weaving spider Araneus ventricosus genome elucidates the spidroin gene catalogue.</title>
        <authorList>
            <person name="Kono N."/>
            <person name="Nakamura H."/>
            <person name="Ohtoshi R."/>
            <person name="Moran D.A.P."/>
            <person name="Shinohara A."/>
            <person name="Yoshida Y."/>
            <person name="Fujiwara M."/>
            <person name="Mori M."/>
            <person name="Tomita M."/>
            <person name="Arakawa K."/>
        </authorList>
    </citation>
    <scope>NUCLEOTIDE SEQUENCE [LARGE SCALE GENOMIC DNA]</scope>
</reference>
<evidence type="ECO:0000256" key="1">
    <source>
        <dbReference type="SAM" id="Phobius"/>
    </source>
</evidence>
<dbReference type="PROSITE" id="PS50092">
    <property type="entry name" value="TSP1"/>
    <property type="match status" value="1"/>
</dbReference>
<dbReference type="InterPro" id="IPR000082">
    <property type="entry name" value="SEA_dom"/>
</dbReference>